<keyword evidence="6" id="KW-0520">NAD</keyword>
<evidence type="ECO:0000256" key="7">
    <source>
        <dbReference type="SAM" id="MobiDB-lite"/>
    </source>
</evidence>
<organism evidence="8">
    <name type="scientific">Phallusia mammillata</name>
    <dbReference type="NCBI Taxonomy" id="59560"/>
    <lineage>
        <taxon>Eukaryota</taxon>
        <taxon>Metazoa</taxon>
        <taxon>Chordata</taxon>
        <taxon>Tunicata</taxon>
        <taxon>Ascidiacea</taxon>
        <taxon>Phlebobranchia</taxon>
        <taxon>Ascidiidae</taxon>
        <taxon>Phallusia</taxon>
    </lineage>
</organism>
<sequence length="504" mass="57181">MAMRRATSLPQSNHLVRVLFQKPTLFVVRSLNSSLYVCHASQRKKNAIRNIAVHHRRERVLTREKNHTGVMAASSSTHCKHSKTNKDDSEFKNVVDNGLDLKLKKVAVIGKMTRYEFEKQRYENYSEDQFKEVLKIRGSSYHALLSKHNKHLKNMEYLKNVLMKRGIEFKISSRGNTSFTKECVEWADAVITAGGDGTFLSTATKIKNSHKPLIGINTAPDRSEGHLCLPAKYTTNLDEALDKLSQGNFKWLFRQRIRITLSGCKTDCRPIDNGAMLKERMLGNYKEAPSPYFSDDEFEDKEQESTSSSVLTKHPFKEVLPVLALNEIFMGESIASVPSLYEIQVDDKVPEKQKSSGVCICTGTGSTAWSYNICRLHSSSVHTLLNIAQKLQSKKHPNKLLKQLESTVINEATEEFAHSFIFKPNEPQMLFSVRDPMQNKVYFCNQPYGWAKSLVIRSRCWDATLCIDGDISFAFNDGATAHFEILPQDALRTVVLDEDDNLSD</sequence>
<feature type="region of interest" description="Disordered" evidence="7">
    <location>
        <begin position="68"/>
        <end position="87"/>
    </location>
</feature>
<dbReference type="PANTHER" id="PTHR13158:SF5">
    <property type="entry name" value="NAD KINASE 2, MITOCHONDRIAL"/>
    <property type="match status" value="1"/>
</dbReference>
<dbReference type="EC" id="2.7.1.23" evidence="2"/>
<name>A0A6F9DCW8_9ASCI</name>
<dbReference type="InterPro" id="IPR017438">
    <property type="entry name" value="ATP-NAD_kinase_N"/>
</dbReference>
<evidence type="ECO:0000256" key="4">
    <source>
        <dbReference type="ARBA" id="ARBA00022777"/>
    </source>
</evidence>
<dbReference type="PANTHER" id="PTHR13158">
    <property type="match status" value="1"/>
</dbReference>
<evidence type="ECO:0000256" key="3">
    <source>
        <dbReference type="ARBA" id="ARBA00022679"/>
    </source>
</evidence>
<reference evidence="8" key="1">
    <citation type="submission" date="2020-04" db="EMBL/GenBank/DDBJ databases">
        <authorList>
            <person name="Neveu A P."/>
        </authorList>
    </citation>
    <scope>NUCLEOTIDE SEQUENCE</scope>
    <source>
        <tissue evidence="8">Whole embryo</tissue>
    </source>
</reference>
<evidence type="ECO:0000313" key="8">
    <source>
        <dbReference type="EMBL" id="CAB3246485.1"/>
    </source>
</evidence>
<evidence type="ECO:0000256" key="1">
    <source>
        <dbReference type="ARBA" id="ARBA00010995"/>
    </source>
</evidence>
<accession>A0A6F9DCW8</accession>
<evidence type="ECO:0000256" key="5">
    <source>
        <dbReference type="ARBA" id="ARBA00022857"/>
    </source>
</evidence>
<evidence type="ECO:0000256" key="2">
    <source>
        <dbReference type="ARBA" id="ARBA00012120"/>
    </source>
</evidence>
<comment type="similarity">
    <text evidence="1">Belongs to the NAD kinase family.</text>
</comment>
<dbReference type="InterPro" id="IPR017437">
    <property type="entry name" value="ATP-NAD_kinase_PpnK-typ_C"/>
</dbReference>
<dbReference type="InterPro" id="IPR002504">
    <property type="entry name" value="NADK"/>
</dbReference>
<dbReference type="EMBL" id="LR785209">
    <property type="protein sequence ID" value="CAB3246485.1"/>
    <property type="molecule type" value="mRNA"/>
</dbReference>
<keyword evidence="5" id="KW-0521">NADP</keyword>
<dbReference type="InterPro" id="IPR016064">
    <property type="entry name" value="NAD/diacylglycerol_kinase_sf"/>
</dbReference>
<dbReference type="AlphaFoldDB" id="A0A6F9DCW8"/>
<proteinExistence type="evidence at transcript level"/>
<gene>
    <name evidence="8" type="primary">Flj30596</name>
</gene>
<dbReference type="GO" id="GO:0003951">
    <property type="term" value="F:NAD+ kinase activity"/>
    <property type="evidence" value="ECO:0007669"/>
    <property type="project" value="UniProtKB-EC"/>
</dbReference>
<keyword evidence="4 8" id="KW-0418">Kinase</keyword>
<dbReference type="GO" id="GO:0019674">
    <property type="term" value="P:NAD+ metabolic process"/>
    <property type="evidence" value="ECO:0007669"/>
    <property type="project" value="InterPro"/>
</dbReference>
<evidence type="ECO:0000256" key="6">
    <source>
        <dbReference type="ARBA" id="ARBA00023027"/>
    </source>
</evidence>
<dbReference type="Pfam" id="PF01513">
    <property type="entry name" value="NAD_kinase"/>
    <property type="match status" value="1"/>
</dbReference>
<dbReference type="Gene3D" id="2.60.200.30">
    <property type="entry name" value="Probable inorganic polyphosphate/atp-NAD kinase, domain 2"/>
    <property type="match status" value="1"/>
</dbReference>
<dbReference type="SUPFAM" id="SSF111331">
    <property type="entry name" value="NAD kinase/diacylglycerol kinase-like"/>
    <property type="match status" value="1"/>
</dbReference>
<dbReference type="GO" id="GO:0006741">
    <property type="term" value="P:NADP+ biosynthetic process"/>
    <property type="evidence" value="ECO:0007669"/>
    <property type="project" value="InterPro"/>
</dbReference>
<keyword evidence="3" id="KW-0808">Transferase</keyword>
<dbReference type="Gene3D" id="3.40.50.10330">
    <property type="entry name" value="Probable inorganic polyphosphate/atp-NAD kinase, domain 1"/>
    <property type="match status" value="1"/>
</dbReference>
<dbReference type="GO" id="GO:0005739">
    <property type="term" value="C:mitochondrion"/>
    <property type="evidence" value="ECO:0007669"/>
    <property type="project" value="TreeGrafter"/>
</dbReference>
<protein>
    <recommendedName>
        <fullName evidence="2">NAD(+) kinase</fullName>
        <ecNumber evidence="2">2.7.1.23</ecNumber>
    </recommendedName>
</protein>